<name>A0A7L6APK8_9GAMM</name>
<dbReference type="Proteomes" id="UP000510621">
    <property type="component" value="Chromosome"/>
</dbReference>
<dbReference type="CDD" id="cd06981">
    <property type="entry name" value="cupin_reut_a1446"/>
    <property type="match status" value="1"/>
</dbReference>
<evidence type="ECO:0000313" key="2">
    <source>
        <dbReference type="EMBL" id="QLQ31001.1"/>
    </source>
</evidence>
<accession>A0A7L6APK8</accession>
<reference evidence="2" key="1">
    <citation type="submission" date="2020-06" db="EMBL/GenBank/DDBJ databases">
        <title>Analysis procedures for assessing recovery of high quality, complete, closed genomes from Nanopore long read metagenome sequencing.</title>
        <authorList>
            <person name="Bessarab I."/>
            <person name="Arumugam K."/>
            <person name="Haryono M."/>
            <person name="Liu X."/>
            <person name="Roy S."/>
            <person name="Zuniga-Montanez R.E."/>
            <person name="Qiu G."/>
            <person name="Drautz-Moses D.I."/>
            <person name="Law Y.Y."/>
            <person name="Wuertz S."/>
            <person name="Lauro F.M."/>
            <person name="Huson D.H."/>
            <person name="Williams R.B."/>
        </authorList>
    </citation>
    <scope>NUCLEOTIDE SEQUENCE [LARGE SCALE GENOMIC DNA]</scope>
    <source>
        <strain evidence="2">SSD2</strain>
    </source>
</reference>
<dbReference type="Gene3D" id="2.60.120.10">
    <property type="entry name" value="Jelly Rolls"/>
    <property type="match status" value="1"/>
</dbReference>
<dbReference type="KEGG" id="this:HZT40_04630"/>
<dbReference type="InterPro" id="IPR011051">
    <property type="entry name" value="RmlC_Cupin_sf"/>
</dbReference>
<dbReference type="EMBL" id="CP059265">
    <property type="protein sequence ID" value="QLQ31001.1"/>
    <property type="molecule type" value="Genomic_DNA"/>
</dbReference>
<dbReference type="SUPFAM" id="SSF51182">
    <property type="entry name" value="RmlC-like cupins"/>
    <property type="match status" value="1"/>
</dbReference>
<dbReference type="InterPro" id="IPR013096">
    <property type="entry name" value="Cupin_2"/>
</dbReference>
<sequence length="110" mass="12482">MPNLFAAIPADLPEEWFETLLESAAVRIERIVSRGHVTPPGDWYDQDQDEWVLLLQGEARLAYADREAELCLQAGDHVLIRAHERHRVAFTATDQDTIWLAVFLNAAGQE</sequence>
<gene>
    <name evidence="2" type="ORF">HZT40_04630</name>
</gene>
<keyword evidence="3" id="KW-1185">Reference proteome</keyword>
<feature type="domain" description="Cupin type-2" evidence="1">
    <location>
        <begin position="45"/>
        <end position="103"/>
    </location>
</feature>
<evidence type="ECO:0000313" key="3">
    <source>
        <dbReference type="Proteomes" id="UP000510621"/>
    </source>
</evidence>
<protein>
    <submittedName>
        <fullName evidence="2">Cupin domain-containing protein</fullName>
    </submittedName>
</protein>
<dbReference type="AlphaFoldDB" id="A0A7L6APK8"/>
<dbReference type="Pfam" id="PF07883">
    <property type="entry name" value="Cupin_2"/>
    <property type="match status" value="1"/>
</dbReference>
<dbReference type="InterPro" id="IPR014710">
    <property type="entry name" value="RmlC-like_jellyroll"/>
</dbReference>
<proteinExistence type="predicted"/>
<evidence type="ECO:0000259" key="1">
    <source>
        <dbReference type="Pfam" id="PF07883"/>
    </source>
</evidence>
<organism evidence="2 3">
    <name type="scientific">Candidatus Thiothrix singaporensis</name>
    <dbReference type="NCBI Taxonomy" id="2799669"/>
    <lineage>
        <taxon>Bacteria</taxon>
        <taxon>Pseudomonadati</taxon>
        <taxon>Pseudomonadota</taxon>
        <taxon>Gammaproteobacteria</taxon>
        <taxon>Thiotrichales</taxon>
        <taxon>Thiotrichaceae</taxon>
        <taxon>Thiothrix</taxon>
    </lineage>
</organism>